<keyword evidence="3" id="KW-1185">Reference proteome</keyword>
<feature type="region of interest" description="Disordered" evidence="1">
    <location>
        <begin position="26"/>
        <end position="50"/>
    </location>
</feature>
<accession>A0ABT4RRQ4</accession>
<gene>
    <name evidence="2" type="ORF">OJ962_26820</name>
</gene>
<organism evidence="2 3">
    <name type="scientific">Solirubrobacter deserti</name>
    <dbReference type="NCBI Taxonomy" id="2282478"/>
    <lineage>
        <taxon>Bacteria</taxon>
        <taxon>Bacillati</taxon>
        <taxon>Actinomycetota</taxon>
        <taxon>Thermoleophilia</taxon>
        <taxon>Solirubrobacterales</taxon>
        <taxon>Solirubrobacteraceae</taxon>
        <taxon>Solirubrobacter</taxon>
    </lineage>
</organism>
<name>A0ABT4RRQ4_9ACTN</name>
<proteinExistence type="predicted"/>
<sequence>MPLLNTLMKFARTPQGRRAMNRAMSYARSPQGRKQIAQVQRQLSARRKPR</sequence>
<protein>
    <submittedName>
        <fullName evidence="2">Uncharacterized protein</fullName>
    </submittedName>
</protein>
<evidence type="ECO:0000313" key="2">
    <source>
        <dbReference type="EMBL" id="MDA0141140.1"/>
    </source>
</evidence>
<comment type="caution">
    <text evidence="2">The sequence shown here is derived from an EMBL/GenBank/DDBJ whole genome shotgun (WGS) entry which is preliminary data.</text>
</comment>
<dbReference type="EMBL" id="JAPCID010000051">
    <property type="protein sequence ID" value="MDA0141140.1"/>
    <property type="molecule type" value="Genomic_DNA"/>
</dbReference>
<evidence type="ECO:0000313" key="3">
    <source>
        <dbReference type="Proteomes" id="UP001147700"/>
    </source>
</evidence>
<evidence type="ECO:0000256" key="1">
    <source>
        <dbReference type="SAM" id="MobiDB-lite"/>
    </source>
</evidence>
<reference evidence="2" key="1">
    <citation type="submission" date="2022-10" db="EMBL/GenBank/DDBJ databases">
        <title>The WGS of Solirubrobacter sp. CPCC 204708.</title>
        <authorList>
            <person name="Jiang Z."/>
        </authorList>
    </citation>
    <scope>NUCLEOTIDE SEQUENCE</scope>
    <source>
        <strain evidence="2">CPCC 204708</strain>
    </source>
</reference>
<dbReference type="Proteomes" id="UP001147700">
    <property type="component" value="Unassembled WGS sequence"/>
</dbReference>
<dbReference type="RefSeq" id="WP_202956877.1">
    <property type="nucleotide sequence ID" value="NZ_JAPCID010000051.1"/>
</dbReference>